<dbReference type="GeneID" id="73902563"/>
<dbReference type="SUPFAM" id="SSF50249">
    <property type="entry name" value="Nucleic acid-binding proteins"/>
    <property type="match status" value="1"/>
</dbReference>
<evidence type="ECO:0000313" key="2">
    <source>
        <dbReference type="Proteomes" id="UP001595846"/>
    </source>
</evidence>
<dbReference type="InterPro" id="IPR052513">
    <property type="entry name" value="Thioester_dehydratase-like"/>
</dbReference>
<dbReference type="InterPro" id="IPR024064">
    <property type="entry name" value="FdhE-like_sf"/>
</dbReference>
<keyword evidence="2" id="KW-1185">Reference proteome</keyword>
<dbReference type="PANTHER" id="PTHR34075:SF5">
    <property type="entry name" value="BLR3430 PROTEIN"/>
    <property type="match status" value="1"/>
</dbReference>
<dbReference type="AlphaFoldDB" id="A0ABD5NPX0"/>
<dbReference type="Gene3D" id="3.90.1670.10">
    <property type="entry name" value="FdhE-like domain"/>
    <property type="match status" value="1"/>
</dbReference>
<dbReference type="RefSeq" id="WP_256533435.1">
    <property type="nucleotide sequence ID" value="NZ_CP101824.1"/>
</dbReference>
<comment type="caution">
    <text evidence="1">The sequence shown here is derived from an EMBL/GenBank/DDBJ whole genome shotgun (WGS) entry which is preliminary data.</text>
</comment>
<gene>
    <name evidence="1" type="ORF">ACFOUR_12415</name>
</gene>
<dbReference type="EMBL" id="JBHSAQ010000010">
    <property type="protein sequence ID" value="MFC3959169.1"/>
    <property type="molecule type" value="Genomic_DNA"/>
</dbReference>
<proteinExistence type="predicted"/>
<accession>A0ABD5NPX0</accession>
<organism evidence="1 2">
    <name type="scientific">Halovivax cerinus</name>
    <dbReference type="NCBI Taxonomy" id="1487865"/>
    <lineage>
        <taxon>Archaea</taxon>
        <taxon>Methanobacteriati</taxon>
        <taxon>Methanobacteriota</taxon>
        <taxon>Stenosarchaea group</taxon>
        <taxon>Halobacteria</taxon>
        <taxon>Halobacteriales</taxon>
        <taxon>Natrialbaceae</taxon>
        <taxon>Halovivax</taxon>
    </lineage>
</organism>
<sequence>MSDAVPPDRAFVCTACDHRWYYTRQRCPACGAADADTYELGTGSVLATTTVHATPPGVRQPNPLAIVAFEHVSLVAQLADETIETGDAVTFGDEAVLRDGDEPIEGPRLVRSE</sequence>
<dbReference type="PANTHER" id="PTHR34075">
    <property type="entry name" value="BLR3430 PROTEIN"/>
    <property type="match status" value="1"/>
</dbReference>
<dbReference type="InterPro" id="IPR012340">
    <property type="entry name" value="NA-bd_OB-fold"/>
</dbReference>
<dbReference type="Proteomes" id="UP001595846">
    <property type="component" value="Unassembled WGS sequence"/>
</dbReference>
<protein>
    <submittedName>
        <fullName evidence="1">Zn-ribbon domain-containing OB-fold protein</fullName>
    </submittedName>
</protein>
<evidence type="ECO:0000313" key="1">
    <source>
        <dbReference type="EMBL" id="MFC3959169.1"/>
    </source>
</evidence>
<reference evidence="1 2" key="1">
    <citation type="journal article" date="2019" name="Int. J. Syst. Evol. Microbiol.">
        <title>The Global Catalogue of Microorganisms (GCM) 10K type strain sequencing project: providing services to taxonomists for standard genome sequencing and annotation.</title>
        <authorList>
            <consortium name="The Broad Institute Genomics Platform"/>
            <consortium name="The Broad Institute Genome Sequencing Center for Infectious Disease"/>
            <person name="Wu L."/>
            <person name="Ma J."/>
        </authorList>
    </citation>
    <scope>NUCLEOTIDE SEQUENCE [LARGE SCALE GENOMIC DNA]</scope>
    <source>
        <strain evidence="1 2">IBRC-M 10256</strain>
    </source>
</reference>
<name>A0ABD5NPX0_9EURY</name>